<evidence type="ECO:0000256" key="6">
    <source>
        <dbReference type="ARBA" id="ARBA00023136"/>
    </source>
</evidence>
<evidence type="ECO:0000256" key="4">
    <source>
        <dbReference type="ARBA" id="ARBA00022692"/>
    </source>
</evidence>
<dbReference type="GO" id="GO:0022857">
    <property type="term" value="F:transmembrane transporter activity"/>
    <property type="evidence" value="ECO:0007669"/>
    <property type="project" value="InterPro"/>
</dbReference>
<dbReference type="STRING" id="22663.A0A2I0KBP3"/>
<dbReference type="Pfam" id="PF03092">
    <property type="entry name" value="BT1"/>
    <property type="match status" value="1"/>
</dbReference>
<evidence type="ECO:0000313" key="9">
    <source>
        <dbReference type="EMBL" id="PKI65954.1"/>
    </source>
</evidence>
<feature type="transmembrane region" description="Helical" evidence="7">
    <location>
        <begin position="84"/>
        <end position="105"/>
    </location>
</feature>
<evidence type="ECO:0000256" key="7">
    <source>
        <dbReference type="SAM" id="Phobius"/>
    </source>
</evidence>
<feature type="transmembrane region" description="Helical" evidence="7">
    <location>
        <begin position="44"/>
        <end position="64"/>
    </location>
</feature>
<evidence type="ECO:0000259" key="8">
    <source>
        <dbReference type="PROSITE" id="PS50850"/>
    </source>
</evidence>
<comment type="similarity">
    <text evidence="2">Belongs to the major facilitator superfamily. Folate-biopterin transporter (TC 2.A.71) family.</text>
</comment>
<keyword evidence="5 7" id="KW-1133">Transmembrane helix</keyword>
<dbReference type="Gene3D" id="1.20.1250.20">
    <property type="entry name" value="MFS general substrate transporter like domains"/>
    <property type="match status" value="1"/>
</dbReference>
<feature type="transmembrane region" description="Helical" evidence="7">
    <location>
        <begin position="183"/>
        <end position="205"/>
    </location>
</feature>
<feature type="transmembrane region" description="Helical" evidence="7">
    <location>
        <begin position="117"/>
        <end position="135"/>
    </location>
</feature>
<feature type="transmembrane region" description="Helical" evidence="7">
    <location>
        <begin position="141"/>
        <end position="162"/>
    </location>
</feature>
<name>A0A2I0KBP3_PUNGR</name>
<evidence type="ECO:0000256" key="1">
    <source>
        <dbReference type="ARBA" id="ARBA00004141"/>
    </source>
</evidence>
<evidence type="ECO:0000256" key="3">
    <source>
        <dbReference type="ARBA" id="ARBA00022448"/>
    </source>
</evidence>
<feature type="transmembrane region" description="Helical" evidence="7">
    <location>
        <begin position="211"/>
        <end position="229"/>
    </location>
</feature>
<gene>
    <name evidence="9" type="ORF">CRG98_013620</name>
</gene>
<dbReference type="PANTHER" id="PTHR31585:SF11">
    <property type="entry name" value="FOLATE-BIOPTERIN TRANSPORTER 3-RELATED"/>
    <property type="match status" value="1"/>
</dbReference>
<comment type="subcellular location">
    <subcellularLocation>
        <location evidence="1">Membrane</location>
        <topology evidence="1">Multi-pass membrane protein</topology>
    </subcellularLocation>
</comment>
<organism evidence="9 10">
    <name type="scientific">Punica granatum</name>
    <name type="common">Pomegranate</name>
    <dbReference type="NCBI Taxonomy" id="22663"/>
    <lineage>
        <taxon>Eukaryota</taxon>
        <taxon>Viridiplantae</taxon>
        <taxon>Streptophyta</taxon>
        <taxon>Embryophyta</taxon>
        <taxon>Tracheophyta</taxon>
        <taxon>Spermatophyta</taxon>
        <taxon>Magnoliopsida</taxon>
        <taxon>eudicotyledons</taxon>
        <taxon>Gunneridae</taxon>
        <taxon>Pentapetalae</taxon>
        <taxon>rosids</taxon>
        <taxon>malvids</taxon>
        <taxon>Myrtales</taxon>
        <taxon>Lythraceae</taxon>
        <taxon>Punica</taxon>
    </lineage>
</organism>
<evidence type="ECO:0000313" key="10">
    <source>
        <dbReference type="Proteomes" id="UP000233551"/>
    </source>
</evidence>
<reference evidence="9 10" key="1">
    <citation type="submission" date="2017-11" db="EMBL/GenBank/DDBJ databases">
        <title>De-novo sequencing of pomegranate (Punica granatum L.) genome.</title>
        <authorList>
            <person name="Akparov Z."/>
            <person name="Amiraslanov A."/>
            <person name="Hajiyeva S."/>
            <person name="Abbasov M."/>
            <person name="Kaur K."/>
            <person name="Hamwieh A."/>
            <person name="Solovyev V."/>
            <person name="Salamov A."/>
            <person name="Braich B."/>
            <person name="Kosarev P."/>
            <person name="Mahmoud A."/>
            <person name="Hajiyev E."/>
            <person name="Babayeva S."/>
            <person name="Izzatullayeva V."/>
            <person name="Mammadov A."/>
            <person name="Mammadov A."/>
            <person name="Sharifova S."/>
            <person name="Ojaghi J."/>
            <person name="Eynullazada K."/>
            <person name="Bayramov B."/>
            <person name="Abdulazimova A."/>
            <person name="Shahmuradov I."/>
        </authorList>
    </citation>
    <scope>NUCLEOTIDE SEQUENCE [LARGE SCALE GENOMIC DNA]</scope>
    <source>
        <strain evidence="10">cv. AG2017</strain>
        <tissue evidence="9">Leaf</tissue>
    </source>
</reference>
<proteinExistence type="inferred from homology"/>
<accession>A0A2I0KBP3</accession>
<keyword evidence="10" id="KW-1185">Reference proteome</keyword>
<protein>
    <recommendedName>
        <fullName evidence="8">Major facilitator superfamily (MFS) profile domain-containing protein</fullName>
    </recommendedName>
</protein>
<evidence type="ECO:0000256" key="5">
    <source>
        <dbReference type="ARBA" id="ARBA00022989"/>
    </source>
</evidence>
<keyword evidence="4 7" id="KW-0812">Transmembrane</keyword>
<dbReference type="GO" id="GO:0016020">
    <property type="term" value="C:membrane"/>
    <property type="evidence" value="ECO:0007669"/>
    <property type="project" value="UniProtKB-SubCell"/>
</dbReference>
<dbReference type="EMBL" id="PGOL01000698">
    <property type="protein sequence ID" value="PKI65954.1"/>
    <property type="molecule type" value="Genomic_DNA"/>
</dbReference>
<feature type="non-terminal residue" evidence="9">
    <location>
        <position position="241"/>
    </location>
</feature>
<dbReference type="SUPFAM" id="SSF103473">
    <property type="entry name" value="MFS general substrate transporter"/>
    <property type="match status" value="1"/>
</dbReference>
<keyword evidence="6 7" id="KW-0472">Membrane</keyword>
<dbReference type="InterPro" id="IPR039309">
    <property type="entry name" value="BT1"/>
</dbReference>
<dbReference type="PANTHER" id="PTHR31585">
    <property type="entry name" value="FOLATE-BIOPTERIN TRANSPORTER 1, CHLOROPLASTIC"/>
    <property type="match status" value="1"/>
</dbReference>
<dbReference type="Proteomes" id="UP000233551">
    <property type="component" value="Unassembled WGS sequence"/>
</dbReference>
<evidence type="ECO:0000256" key="2">
    <source>
        <dbReference type="ARBA" id="ARBA00007015"/>
    </source>
</evidence>
<comment type="caution">
    <text evidence="9">The sequence shown here is derived from an EMBL/GenBank/DDBJ whole genome shotgun (WGS) entry which is preliminary data.</text>
</comment>
<dbReference type="InterPro" id="IPR036259">
    <property type="entry name" value="MFS_trans_sf"/>
</dbReference>
<dbReference type="PROSITE" id="PS50850">
    <property type="entry name" value="MFS"/>
    <property type="match status" value="1"/>
</dbReference>
<dbReference type="AlphaFoldDB" id="A0A2I0KBP3"/>
<feature type="domain" description="Major facilitator superfamily (MFS) profile" evidence="8">
    <location>
        <begin position="47"/>
        <end position="241"/>
    </location>
</feature>
<sequence length="241" mass="26558">MDEQERGRVETLQREKPRNSRWGSLSSVSTPIQWFRKLRSELHWSFLVAVVIVYGINQGLGMGLSRVSVQYYMKDEQKLEPSEAQVYSGIIQIPWIVKPLWGLLTDTLPIFGFRRRPYFLLSGFLTIISMLWLSLGGNVPLAYALSSLIIASVGVAIADVTVDACVTQNSIAHPSLAGDMQSLCGFSSSFGALIGFSLSGILIHLVGPKGVFGMLCIPAALIILAGILLRESRAQHFAYQR</sequence>
<keyword evidence="3" id="KW-0813">Transport</keyword>
<dbReference type="InterPro" id="IPR020846">
    <property type="entry name" value="MFS_dom"/>
</dbReference>